<feature type="compositionally biased region" description="Polar residues" evidence="1">
    <location>
        <begin position="1"/>
        <end position="10"/>
    </location>
</feature>
<organism evidence="2 3">
    <name type="scientific">Coturnix japonica</name>
    <name type="common">Japanese quail</name>
    <name type="synonym">Coturnix coturnix japonica</name>
    <dbReference type="NCBI Taxonomy" id="93934"/>
    <lineage>
        <taxon>Eukaryota</taxon>
        <taxon>Metazoa</taxon>
        <taxon>Chordata</taxon>
        <taxon>Craniata</taxon>
        <taxon>Vertebrata</taxon>
        <taxon>Euteleostomi</taxon>
        <taxon>Archelosauria</taxon>
        <taxon>Archosauria</taxon>
        <taxon>Dinosauria</taxon>
        <taxon>Saurischia</taxon>
        <taxon>Theropoda</taxon>
        <taxon>Coelurosauria</taxon>
        <taxon>Aves</taxon>
        <taxon>Neognathae</taxon>
        <taxon>Galloanserae</taxon>
        <taxon>Galliformes</taxon>
        <taxon>Phasianidae</taxon>
        <taxon>Perdicinae</taxon>
        <taxon>Coturnix</taxon>
    </lineage>
</organism>
<evidence type="ECO:0000256" key="1">
    <source>
        <dbReference type="SAM" id="MobiDB-lite"/>
    </source>
</evidence>
<evidence type="ECO:0000313" key="3">
    <source>
        <dbReference type="Proteomes" id="UP000694412"/>
    </source>
</evidence>
<feature type="compositionally biased region" description="Low complexity" evidence="1">
    <location>
        <begin position="55"/>
        <end position="65"/>
    </location>
</feature>
<accession>A0A8C2TQ43</accession>
<feature type="compositionally biased region" description="Basic residues" evidence="1">
    <location>
        <begin position="24"/>
        <end position="36"/>
    </location>
</feature>
<feature type="compositionally biased region" description="Basic residues" evidence="1">
    <location>
        <begin position="93"/>
        <end position="106"/>
    </location>
</feature>
<dbReference type="Ensembl" id="ENSCJPT00005021993.1">
    <property type="protein sequence ID" value="ENSCJPP00005015517.1"/>
    <property type="gene ID" value="ENSCJPG00005012851.1"/>
</dbReference>
<reference evidence="2" key="3">
    <citation type="submission" date="2025-09" db="UniProtKB">
        <authorList>
            <consortium name="Ensembl"/>
        </authorList>
    </citation>
    <scope>IDENTIFICATION</scope>
</reference>
<name>A0A8C2TQ43_COTJA</name>
<reference evidence="2" key="1">
    <citation type="submission" date="2015-11" db="EMBL/GenBank/DDBJ databases">
        <authorList>
            <consortium name="International Coturnix japonica Genome Analysis Consortium"/>
            <person name="Warren W."/>
            <person name="Burt D.W."/>
            <person name="Antin P.B."/>
            <person name="Lanford R."/>
            <person name="Gros J."/>
            <person name="Wilson R.K."/>
        </authorList>
    </citation>
    <scope>NUCLEOTIDE SEQUENCE [LARGE SCALE GENOMIC DNA]</scope>
</reference>
<dbReference type="Proteomes" id="UP000694412">
    <property type="component" value="Chromosome 2"/>
</dbReference>
<feature type="compositionally biased region" description="Low complexity" evidence="1">
    <location>
        <begin position="110"/>
        <end position="140"/>
    </location>
</feature>
<gene>
    <name evidence="2" type="primary">MTURN</name>
</gene>
<protein>
    <submittedName>
        <fullName evidence="2">Maturin, neural progenitor differentiation regulator homolog</fullName>
    </submittedName>
</protein>
<sequence length="237" mass="25913">GRRGVTSDSAASRDGQRSLCRLQSSRKPRILDRRRRDRSEPTERAVGGGVLRGTPSLAARRGAARPGPPPAASLPPTSPRATPAPQRGGGGRGARRRRWLSRRWRRLRSDGAPARPSSSSPPKRRSAAWTSTPSPASLSTCCARRPPAGTISTSGVRVRTAYLFCSSRRITSLPVGKRHSMKYWKKSSNPSDLIACCLLNFTVLFFCSRTPSITRALQQTAAKYLFIFSGMYCKDCL</sequence>
<feature type="region of interest" description="Disordered" evidence="1">
    <location>
        <begin position="1"/>
        <end position="140"/>
    </location>
</feature>
<feature type="compositionally biased region" description="Pro residues" evidence="1">
    <location>
        <begin position="66"/>
        <end position="78"/>
    </location>
</feature>
<evidence type="ECO:0000313" key="2">
    <source>
        <dbReference type="Ensembl" id="ENSCJPP00005015517.1"/>
    </source>
</evidence>
<dbReference type="AlphaFoldDB" id="A0A8C2TQ43"/>
<proteinExistence type="predicted"/>
<keyword evidence="3" id="KW-1185">Reference proteome</keyword>
<reference evidence="2" key="2">
    <citation type="submission" date="2025-08" db="UniProtKB">
        <authorList>
            <consortium name="Ensembl"/>
        </authorList>
    </citation>
    <scope>IDENTIFICATION</scope>
</reference>